<name>A0ABN0ZID2_9ACTN</name>
<gene>
    <name evidence="2" type="ORF">GCM10009544_09550</name>
</gene>
<accession>A0ABN0ZID2</accession>
<dbReference type="Proteomes" id="UP001499895">
    <property type="component" value="Unassembled WGS sequence"/>
</dbReference>
<dbReference type="Gene3D" id="3.40.630.30">
    <property type="match status" value="1"/>
</dbReference>
<proteinExistence type="predicted"/>
<dbReference type="InterPro" id="IPR016181">
    <property type="entry name" value="Acyl_CoA_acyltransferase"/>
</dbReference>
<evidence type="ECO:0000259" key="1">
    <source>
        <dbReference type="PROSITE" id="PS51186"/>
    </source>
</evidence>
<organism evidence="2 3">
    <name type="scientific">Streptomyces stramineus</name>
    <dbReference type="NCBI Taxonomy" id="173861"/>
    <lineage>
        <taxon>Bacteria</taxon>
        <taxon>Bacillati</taxon>
        <taxon>Actinomycetota</taxon>
        <taxon>Actinomycetes</taxon>
        <taxon>Kitasatosporales</taxon>
        <taxon>Streptomycetaceae</taxon>
        <taxon>Streptomyces</taxon>
    </lineage>
</organism>
<dbReference type="PROSITE" id="PS51186">
    <property type="entry name" value="GNAT"/>
    <property type="match status" value="1"/>
</dbReference>
<dbReference type="PANTHER" id="PTHR43441">
    <property type="entry name" value="RIBOSOMAL-PROTEIN-SERINE ACETYLTRANSFERASE"/>
    <property type="match status" value="1"/>
</dbReference>
<feature type="domain" description="N-acetyltransferase" evidence="1">
    <location>
        <begin position="32"/>
        <end position="191"/>
    </location>
</feature>
<reference evidence="2 3" key="1">
    <citation type="journal article" date="2019" name="Int. J. Syst. Evol. Microbiol.">
        <title>The Global Catalogue of Microorganisms (GCM) 10K type strain sequencing project: providing services to taxonomists for standard genome sequencing and annotation.</title>
        <authorList>
            <consortium name="The Broad Institute Genomics Platform"/>
            <consortium name="The Broad Institute Genome Sequencing Center for Infectious Disease"/>
            <person name="Wu L."/>
            <person name="Ma J."/>
        </authorList>
    </citation>
    <scope>NUCLEOTIDE SEQUENCE [LARGE SCALE GENOMIC DNA]</scope>
    <source>
        <strain evidence="2 3">JCM 10649</strain>
    </source>
</reference>
<sequence length="200" mass="22117">MMWFMPSLIPSTVPPGRLRRSAQPSIGVSDELSLRPWSPADAPAVVEAFEDPTIQRWHGRHAASEDEAREWIAGWGEEWERETAAHWAIVRTGNREVLGRISLRDLDLFFGQAECAYWILPGARGSGVAGRAVTAVAGWAFGEAGFHRLEIMHSVANTASCRVAAKAGFAWEGTKRSAGPHADGWHDMHLHARITSDERR</sequence>
<keyword evidence="3" id="KW-1185">Reference proteome</keyword>
<dbReference type="SUPFAM" id="SSF55729">
    <property type="entry name" value="Acyl-CoA N-acyltransferases (Nat)"/>
    <property type="match status" value="1"/>
</dbReference>
<dbReference type="InterPro" id="IPR000182">
    <property type="entry name" value="GNAT_dom"/>
</dbReference>
<dbReference type="InterPro" id="IPR051908">
    <property type="entry name" value="Ribosomal_N-acetyltransferase"/>
</dbReference>
<comment type="caution">
    <text evidence="2">The sequence shown here is derived from an EMBL/GenBank/DDBJ whole genome shotgun (WGS) entry which is preliminary data.</text>
</comment>
<evidence type="ECO:0000313" key="2">
    <source>
        <dbReference type="EMBL" id="GAA0448833.1"/>
    </source>
</evidence>
<dbReference type="EMBL" id="BAAAHB010000005">
    <property type="protein sequence ID" value="GAA0448833.1"/>
    <property type="molecule type" value="Genomic_DNA"/>
</dbReference>
<dbReference type="Pfam" id="PF13302">
    <property type="entry name" value="Acetyltransf_3"/>
    <property type="match status" value="1"/>
</dbReference>
<evidence type="ECO:0000313" key="3">
    <source>
        <dbReference type="Proteomes" id="UP001499895"/>
    </source>
</evidence>
<protein>
    <submittedName>
        <fullName evidence="2">GNAT family N-acetyltransferase</fullName>
    </submittedName>
</protein>
<dbReference type="PANTHER" id="PTHR43441:SF10">
    <property type="entry name" value="ACETYLTRANSFERASE"/>
    <property type="match status" value="1"/>
</dbReference>